<keyword evidence="2" id="KW-0274">FAD</keyword>
<keyword evidence="4" id="KW-0560">Oxidoreductase</keyword>
<dbReference type="Gene3D" id="3.50.50.60">
    <property type="entry name" value="FAD/NAD(P)-binding domain"/>
    <property type="match status" value="2"/>
</dbReference>
<name>A0ABX1BVR8_9ACTN</name>
<protein>
    <submittedName>
        <fullName evidence="4">4-hydroxybenzoate 3-monooxygenase</fullName>
        <ecNumber evidence="4">1.14.13.2</ecNumber>
    </submittedName>
</protein>
<dbReference type="RefSeq" id="WP_168100107.1">
    <property type="nucleotide sequence ID" value="NZ_JAATEN010000002.1"/>
</dbReference>
<dbReference type="GO" id="GO:0018659">
    <property type="term" value="F:4-hydroxybenzoate 3-monooxygenase activity"/>
    <property type="evidence" value="ECO:0007669"/>
    <property type="project" value="UniProtKB-EC"/>
</dbReference>
<dbReference type="Pfam" id="PF01494">
    <property type="entry name" value="FAD_binding_3"/>
    <property type="match status" value="2"/>
</dbReference>
<reference evidence="4 5" key="1">
    <citation type="submission" date="2020-03" db="EMBL/GenBank/DDBJ databases">
        <title>WGS of actinomycetes isolated from Thailand.</title>
        <authorList>
            <person name="Thawai C."/>
        </authorList>
    </citation>
    <scope>NUCLEOTIDE SEQUENCE [LARGE SCALE GENOMIC DNA]</scope>
    <source>
        <strain evidence="4 5">PLAI 1-29</strain>
    </source>
</reference>
<dbReference type="InterPro" id="IPR050641">
    <property type="entry name" value="RIFMO-like"/>
</dbReference>
<evidence type="ECO:0000256" key="1">
    <source>
        <dbReference type="ARBA" id="ARBA00022630"/>
    </source>
</evidence>
<feature type="domain" description="FAD-binding" evidence="3">
    <location>
        <begin position="25"/>
        <end position="134"/>
    </location>
</feature>
<sequence>MGTPPPHPAPVPSSGLPAAPESVSRTSVVVVGAGPAGLTVANVLRRAGVACVVLEARSRRYIETFQRAGFMEEWAVRGLERYGLAGRLLSRAGTQAEFEFRFAGRRHRVRPGALSGHRHFLYPQPLLVTDLISAYADGETEGDGRADGYGGGTGLPGGDVRFEVRDVAVHDIDGGWPSVTYTDPETGERHRLVCDFIAGCDGARGVTRSAIPAGRALVARHDYGVGWLALLAEAPPSADGVVFGLHPRGFGAHMARTPQITRYYLECPPHDDPAAWSHERVWTELATRLAAEGAPPPAEGPLIEKVVLDLHNYVISPMSFGRLFLAGDAAHLVAPIAAKGMNLALNDAFLLAEALIAHFTAGDDRGLAGYSDACLRRVWAYQEFSQWLSEVMHGPSSGDPFRAGAAGARLRRLLESEAAATSFAEVYLGGGPDLGPPPGPAAR</sequence>
<dbReference type="InterPro" id="IPR002938">
    <property type="entry name" value="FAD-bd"/>
</dbReference>
<dbReference type="InterPro" id="IPR036188">
    <property type="entry name" value="FAD/NAD-bd_sf"/>
</dbReference>
<gene>
    <name evidence="4" type="ORF">HCK00_02745</name>
</gene>
<dbReference type="PANTHER" id="PTHR43004:SF3">
    <property type="entry name" value="P-HYDROXYBENZOATE HYDROXYLASE"/>
    <property type="match status" value="1"/>
</dbReference>
<dbReference type="EC" id="1.14.13.2" evidence="4"/>
<evidence type="ECO:0000259" key="3">
    <source>
        <dbReference type="Pfam" id="PF01494"/>
    </source>
</evidence>
<organism evidence="4 5">
    <name type="scientific">Streptomyces zingiberis</name>
    <dbReference type="NCBI Taxonomy" id="2053010"/>
    <lineage>
        <taxon>Bacteria</taxon>
        <taxon>Bacillati</taxon>
        <taxon>Actinomycetota</taxon>
        <taxon>Actinomycetes</taxon>
        <taxon>Kitasatosporales</taxon>
        <taxon>Streptomycetaceae</taxon>
        <taxon>Streptomyces</taxon>
    </lineage>
</organism>
<dbReference type="SUPFAM" id="SSF51905">
    <property type="entry name" value="FAD/NAD(P)-binding domain"/>
    <property type="match status" value="1"/>
</dbReference>
<feature type="domain" description="FAD-binding" evidence="3">
    <location>
        <begin position="159"/>
        <end position="384"/>
    </location>
</feature>
<dbReference type="NCBIfam" id="NF006091">
    <property type="entry name" value="PRK08243.1"/>
    <property type="match status" value="1"/>
</dbReference>
<proteinExistence type="predicted"/>
<keyword evidence="1" id="KW-0285">Flavoprotein</keyword>
<evidence type="ECO:0000313" key="4">
    <source>
        <dbReference type="EMBL" id="NJP99486.1"/>
    </source>
</evidence>
<comment type="caution">
    <text evidence="4">The sequence shown here is derived from an EMBL/GenBank/DDBJ whole genome shotgun (WGS) entry which is preliminary data.</text>
</comment>
<dbReference type="SUPFAM" id="SSF54373">
    <property type="entry name" value="FAD-linked reductases, C-terminal domain"/>
    <property type="match status" value="1"/>
</dbReference>
<evidence type="ECO:0000313" key="5">
    <source>
        <dbReference type="Proteomes" id="UP000695264"/>
    </source>
</evidence>
<dbReference type="PRINTS" id="PR00420">
    <property type="entry name" value="RNGMNOXGNASE"/>
</dbReference>
<evidence type="ECO:0000256" key="2">
    <source>
        <dbReference type="ARBA" id="ARBA00022827"/>
    </source>
</evidence>
<dbReference type="EMBL" id="JAATEN010000002">
    <property type="protein sequence ID" value="NJP99486.1"/>
    <property type="molecule type" value="Genomic_DNA"/>
</dbReference>
<dbReference type="PANTHER" id="PTHR43004">
    <property type="entry name" value="TRK SYSTEM POTASSIUM UPTAKE PROTEIN"/>
    <property type="match status" value="1"/>
</dbReference>
<dbReference type="Proteomes" id="UP000695264">
    <property type="component" value="Unassembled WGS sequence"/>
</dbReference>
<keyword evidence="5" id="KW-1185">Reference proteome</keyword>
<accession>A0ABX1BVR8</accession>